<proteinExistence type="inferred from homology"/>
<dbReference type="InterPro" id="IPR001128">
    <property type="entry name" value="Cyt_P450"/>
</dbReference>
<dbReference type="EMBL" id="ML976687">
    <property type="protein sequence ID" value="KAF1972349.1"/>
    <property type="molecule type" value="Genomic_DNA"/>
</dbReference>
<keyword evidence="3" id="KW-0349">Heme</keyword>
<organism evidence="4 5">
    <name type="scientific">Bimuria novae-zelandiae CBS 107.79</name>
    <dbReference type="NCBI Taxonomy" id="1447943"/>
    <lineage>
        <taxon>Eukaryota</taxon>
        <taxon>Fungi</taxon>
        <taxon>Dikarya</taxon>
        <taxon>Ascomycota</taxon>
        <taxon>Pezizomycotina</taxon>
        <taxon>Dothideomycetes</taxon>
        <taxon>Pleosporomycetidae</taxon>
        <taxon>Pleosporales</taxon>
        <taxon>Massarineae</taxon>
        <taxon>Didymosphaeriaceae</taxon>
        <taxon>Bimuria</taxon>
    </lineage>
</organism>
<evidence type="ECO:0000256" key="2">
    <source>
        <dbReference type="ARBA" id="ARBA00023002"/>
    </source>
</evidence>
<dbReference type="GO" id="GO:0020037">
    <property type="term" value="F:heme binding"/>
    <property type="evidence" value="ECO:0007669"/>
    <property type="project" value="InterPro"/>
</dbReference>
<dbReference type="Pfam" id="PF00067">
    <property type="entry name" value="p450"/>
    <property type="match status" value="1"/>
</dbReference>
<protein>
    <submittedName>
        <fullName evidence="4">Cytochrome P450</fullName>
    </submittedName>
</protein>
<feature type="binding site" description="axial binding residue" evidence="3">
    <location>
        <position position="357"/>
    </location>
    <ligand>
        <name>heme</name>
        <dbReference type="ChEBI" id="CHEBI:30413"/>
    </ligand>
    <ligandPart>
        <name>Fe</name>
        <dbReference type="ChEBI" id="CHEBI:18248"/>
    </ligandPart>
</feature>
<dbReference type="Proteomes" id="UP000800036">
    <property type="component" value="Unassembled WGS sequence"/>
</dbReference>
<gene>
    <name evidence="4" type="ORF">BU23DRAFT_590114</name>
</gene>
<evidence type="ECO:0000256" key="3">
    <source>
        <dbReference type="PIRSR" id="PIRSR602401-1"/>
    </source>
</evidence>
<sequence>MRGERPAWVQQLHQEYGPVVHLSPSEVDFCSISAAKQIHRFRAPFLKSNFYTNLRGNSIVADNAFTTTDLVYHARHRRLLSGPISKSSLKSIEPVVTARVDLAIQKMGEEMKARGCLSFGDSFLMLEIGKKNQYAEDLETVASLTCLRASFPASIRFASSLPFKLPLFHKASESAFRISRHKRIVDADPSNAPPTLLSKLYQAGEEGLSQDEIIAKARTYIIAGSDTTAHSLTYLVWAVCKDDTIKRRLAEEVAVLREGYTDDDLESLPYLNQVLQETLRIYSAAPGPLPRFVPEGGCDIDGYWVPGGLTVTTQAWSMHRDSSVYPDPYRFDPSRWENATKEMYDAWMPFGGSPSNCIGLHLAQKELRLATVRFFQAFPNAKVSSREGFSDDDMMSKCYMLIFPKGKRYLIEGS</sequence>
<dbReference type="InterPro" id="IPR036396">
    <property type="entry name" value="Cyt_P450_sf"/>
</dbReference>
<keyword evidence="5" id="KW-1185">Reference proteome</keyword>
<dbReference type="PANTHER" id="PTHR24305">
    <property type="entry name" value="CYTOCHROME P450"/>
    <property type="match status" value="1"/>
</dbReference>
<dbReference type="SUPFAM" id="SSF48264">
    <property type="entry name" value="Cytochrome P450"/>
    <property type="match status" value="1"/>
</dbReference>
<dbReference type="PRINTS" id="PR00463">
    <property type="entry name" value="EP450I"/>
</dbReference>
<evidence type="ECO:0000256" key="1">
    <source>
        <dbReference type="ARBA" id="ARBA00010617"/>
    </source>
</evidence>
<accession>A0A6A5V7V8</accession>
<keyword evidence="3" id="KW-0408">Iron</keyword>
<evidence type="ECO:0000313" key="4">
    <source>
        <dbReference type="EMBL" id="KAF1972349.1"/>
    </source>
</evidence>
<dbReference type="PANTHER" id="PTHR24305:SF96">
    <property type="entry name" value="CYTOCHROME P450 MONOOXYGENASE STCB-RELATED"/>
    <property type="match status" value="1"/>
</dbReference>
<keyword evidence="2" id="KW-0560">Oxidoreductase</keyword>
<dbReference type="InterPro" id="IPR002401">
    <property type="entry name" value="Cyt_P450_E_grp-I"/>
</dbReference>
<comment type="similarity">
    <text evidence="1">Belongs to the cytochrome P450 family.</text>
</comment>
<dbReference type="PRINTS" id="PR00385">
    <property type="entry name" value="P450"/>
</dbReference>
<evidence type="ECO:0000313" key="5">
    <source>
        <dbReference type="Proteomes" id="UP000800036"/>
    </source>
</evidence>
<dbReference type="AlphaFoldDB" id="A0A6A5V7V8"/>
<comment type="cofactor">
    <cofactor evidence="3">
        <name>heme</name>
        <dbReference type="ChEBI" id="CHEBI:30413"/>
    </cofactor>
</comment>
<dbReference type="InterPro" id="IPR050121">
    <property type="entry name" value="Cytochrome_P450_monoxygenase"/>
</dbReference>
<keyword evidence="3" id="KW-0479">Metal-binding</keyword>
<dbReference type="OrthoDB" id="1470350at2759"/>
<dbReference type="GO" id="GO:0004497">
    <property type="term" value="F:monooxygenase activity"/>
    <property type="evidence" value="ECO:0007669"/>
    <property type="project" value="InterPro"/>
</dbReference>
<dbReference type="GO" id="GO:0016705">
    <property type="term" value="F:oxidoreductase activity, acting on paired donors, with incorporation or reduction of molecular oxygen"/>
    <property type="evidence" value="ECO:0007669"/>
    <property type="project" value="InterPro"/>
</dbReference>
<reference evidence="4" key="1">
    <citation type="journal article" date="2020" name="Stud. Mycol.">
        <title>101 Dothideomycetes genomes: a test case for predicting lifestyles and emergence of pathogens.</title>
        <authorList>
            <person name="Haridas S."/>
            <person name="Albert R."/>
            <person name="Binder M."/>
            <person name="Bloem J."/>
            <person name="Labutti K."/>
            <person name="Salamov A."/>
            <person name="Andreopoulos B."/>
            <person name="Baker S."/>
            <person name="Barry K."/>
            <person name="Bills G."/>
            <person name="Bluhm B."/>
            <person name="Cannon C."/>
            <person name="Castanera R."/>
            <person name="Culley D."/>
            <person name="Daum C."/>
            <person name="Ezra D."/>
            <person name="Gonzalez J."/>
            <person name="Henrissat B."/>
            <person name="Kuo A."/>
            <person name="Liang C."/>
            <person name="Lipzen A."/>
            <person name="Lutzoni F."/>
            <person name="Magnuson J."/>
            <person name="Mondo S."/>
            <person name="Nolan M."/>
            <person name="Ohm R."/>
            <person name="Pangilinan J."/>
            <person name="Park H.-J."/>
            <person name="Ramirez L."/>
            <person name="Alfaro M."/>
            <person name="Sun H."/>
            <person name="Tritt A."/>
            <person name="Yoshinaga Y."/>
            <person name="Zwiers L.-H."/>
            <person name="Turgeon B."/>
            <person name="Goodwin S."/>
            <person name="Spatafora J."/>
            <person name="Crous P."/>
            <person name="Grigoriev I."/>
        </authorList>
    </citation>
    <scope>NUCLEOTIDE SEQUENCE</scope>
    <source>
        <strain evidence="4">CBS 107.79</strain>
    </source>
</reference>
<dbReference type="GO" id="GO:0005506">
    <property type="term" value="F:iron ion binding"/>
    <property type="evidence" value="ECO:0007669"/>
    <property type="project" value="InterPro"/>
</dbReference>
<name>A0A6A5V7V8_9PLEO</name>
<dbReference type="Gene3D" id="1.10.630.10">
    <property type="entry name" value="Cytochrome P450"/>
    <property type="match status" value="1"/>
</dbReference>